<organism evidence="1 2">
    <name type="scientific">Nesidiocoris tenuis</name>
    <dbReference type="NCBI Taxonomy" id="355587"/>
    <lineage>
        <taxon>Eukaryota</taxon>
        <taxon>Metazoa</taxon>
        <taxon>Ecdysozoa</taxon>
        <taxon>Arthropoda</taxon>
        <taxon>Hexapoda</taxon>
        <taxon>Insecta</taxon>
        <taxon>Pterygota</taxon>
        <taxon>Neoptera</taxon>
        <taxon>Paraneoptera</taxon>
        <taxon>Hemiptera</taxon>
        <taxon>Heteroptera</taxon>
        <taxon>Panheteroptera</taxon>
        <taxon>Cimicomorpha</taxon>
        <taxon>Miridae</taxon>
        <taxon>Dicyphina</taxon>
        <taxon>Nesidiocoris</taxon>
    </lineage>
</organism>
<dbReference type="EMBL" id="CADCXU010010332">
    <property type="protein sequence ID" value="CAB0001026.1"/>
    <property type="molecule type" value="Genomic_DNA"/>
</dbReference>
<name>A0A6H5GCI3_9HEMI</name>
<keyword evidence="2" id="KW-1185">Reference proteome</keyword>
<reference evidence="1 2" key="1">
    <citation type="submission" date="2020-02" db="EMBL/GenBank/DDBJ databases">
        <authorList>
            <person name="Ferguson B K."/>
        </authorList>
    </citation>
    <scope>NUCLEOTIDE SEQUENCE [LARGE SCALE GENOMIC DNA]</scope>
</reference>
<protein>
    <submittedName>
        <fullName evidence="1">Uncharacterized protein</fullName>
    </submittedName>
</protein>
<feature type="non-terminal residue" evidence="1">
    <location>
        <position position="62"/>
    </location>
</feature>
<proteinExistence type="predicted"/>
<accession>A0A6H5GCI3</accession>
<dbReference type="AlphaFoldDB" id="A0A6H5GCI3"/>
<dbReference type="Proteomes" id="UP000479000">
    <property type="component" value="Unassembled WGS sequence"/>
</dbReference>
<evidence type="ECO:0000313" key="2">
    <source>
        <dbReference type="Proteomes" id="UP000479000"/>
    </source>
</evidence>
<sequence length="62" mass="7285">MEVLCVTYATDHPSCFFQLFKETPSLFFANNTKTTHPTKNFTRDKIEEQQILLRSRSANFKI</sequence>
<gene>
    <name evidence="1" type="ORF">NTEN_LOCUS6813</name>
</gene>
<evidence type="ECO:0000313" key="1">
    <source>
        <dbReference type="EMBL" id="CAB0001026.1"/>
    </source>
</evidence>